<keyword evidence="9" id="KW-1185">Reference proteome</keyword>
<feature type="binding site" evidence="7">
    <location>
        <position position="77"/>
    </location>
    <ligand>
        <name>Zn(2+)</name>
        <dbReference type="ChEBI" id="CHEBI:29105"/>
        <label>1</label>
    </ligand>
</feature>
<sequence length="398" mass="43422">MPPVDTEHFLGNLDQLRTIGAYKTGVHRPTYSTEDMASRRWLMTEMEAVGLEPTIDGIGNVLGRNREPGPHLLVGSHIETQNHAGWLDGALGVMTALALARAGLPVDVCAYADEEGHWGNMIGSRSLVGDLSEEDIDKARNREGKPLRDALKTAGLAGLPRLALEPARYRGALEIHIEQGTQLESKGLRIGVVTGIVAIRHFKIVFEGQQDHTGGTTMAERRDAALSAVRLMAAIDTEFPKVCGERSVWTTGRIVVEPNQPMIIPGRAELSFSFRDLSETVMDRMEACLRALVRESNRRERSSATLEEVSRLKPELCDDAIIGALEAAAEMLCPGAWQNMQSGALHDSQVLARLVPVGMVFVPSIGGISHHWSEDTKREDLELGCRVMAEAAMRLLAG</sequence>
<evidence type="ECO:0000256" key="2">
    <source>
        <dbReference type="ARBA" id="ARBA00006153"/>
    </source>
</evidence>
<keyword evidence="7" id="KW-0862">Zinc</keyword>
<evidence type="ECO:0000313" key="9">
    <source>
        <dbReference type="Proteomes" id="UP001165667"/>
    </source>
</evidence>
<feature type="binding site" evidence="7">
    <location>
        <position position="88"/>
    </location>
    <ligand>
        <name>Zn(2+)</name>
        <dbReference type="ChEBI" id="CHEBI:29105"/>
        <label>2</label>
    </ligand>
</feature>
<feature type="binding site" evidence="7">
    <location>
        <position position="176"/>
    </location>
    <ligand>
        <name>Zn(2+)</name>
        <dbReference type="ChEBI" id="CHEBI:29105"/>
        <label>1</label>
    </ligand>
</feature>
<dbReference type="InterPro" id="IPR036264">
    <property type="entry name" value="Bact_exopeptidase_dim_dom"/>
</dbReference>
<evidence type="ECO:0000256" key="3">
    <source>
        <dbReference type="ARBA" id="ARBA00011738"/>
    </source>
</evidence>
<evidence type="ECO:0000256" key="6">
    <source>
        <dbReference type="ARBA" id="ARBA00023211"/>
    </source>
</evidence>
<dbReference type="Pfam" id="PF01546">
    <property type="entry name" value="Peptidase_M20"/>
    <property type="match status" value="1"/>
</dbReference>
<protein>
    <submittedName>
        <fullName evidence="8">Zn-dependent hydrolase</fullName>
    </submittedName>
</protein>
<dbReference type="Proteomes" id="UP001165667">
    <property type="component" value="Unassembled WGS sequence"/>
</dbReference>
<evidence type="ECO:0000313" key="8">
    <source>
        <dbReference type="EMBL" id="MCW6511173.1"/>
    </source>
</evidence>
<comment type="cofactor">
    <cofactor evidence="1">
        <name>Mn(2+)</name>
        <dbReference type="ChEBI" id="CHEBI:29035"/>
    </cofactor>
</comment>
<dbReference type="GO" id="GO:0046872">
    <property type="term" value="F:metal ion binding"/>
    <property type="evidence" value="ECO:0007669"/>
    <property type="project" value="UniProtKB-KW"/>
</dbReference>
<proteinExistence type="inferred from homology"/>
<dbReference type="SUPFAM" id="SSF53187">
    <property type="entry name" value="Zn-dependent exopeptidases"/>
    <property type="match status" value="1"/>
</dbReference>
<feature type="binding site" evidence="7">
    <location>
        <position position="88"/>
    </location>
    <ligand>
        <name>Zn(2+)</name>
        <dbReference type="ChEBI" id="CHEBI:29105"/>
        <label>1</label>
    </ligand>
</feature>
<keyword evidence="6" id="KW-0464">Manganese</keyword>
<comment type="subunit">
    <text evidence="3">Homodimer.</text>
</comment>
<dbReference type="Gene3D" id="3.40.630.10">
    <property type="entry name" value="Zn peptidases"/>
    <property type="match status" value="1"/>
</dbReference>
<organism evidence="8 9">
    <name type="scientific">Lichenifustis flavocetrariae</name>
    <dbReference type="NCBI Taxonomy" id="2949735"/>
    <lineage>
        <taxon>Bacteria</taxon>
        <taxon>Pseudomonadati</taxon>
        <taxon>Pseudomonadota</taxon>
        <taxon>Alphaproteobacteria</taxon>
        <taxon>Hyphomicrobiales</taxon>
        <taxon>Lichenihabitantaceae</taxon>
        <taxon>Lichenifustis</taxon>
    </lineage>
</organism>
<evidence type="ECO:0000256" key="1">
    <source>
        <dbReference type="ARBA" id="ARBA00001936"/>
    </source>
</evidence>
<dbReference type="InterPro" id="IPR002933">
    <property type="entry name" value="Peptidase_M20"/>
</dbReference>
<comment type="similarity">
    <text evidence="2">Belongs to the peptidase M20 family.</text>
</comment>
<comment type="cofactor">
    <cofactor evidence="7">
        <name>Zn(2+)</name>
        <dbReference type="ChEBI" id="CHEBI:29105"/>
    </cofactor>
    <text evidence="7">Binds 2 Zn(2+) ions per subunit.</text>
</comment>
<dbReference type="InterPro" id="IPR010158">
    <property type="entry name" value="Amidase_Cbmase"/>
</dbReference>
<reference evidence="8" key="1">
    <citation type="submission" date="2022-05" db="EMBL/GenBank/DDBJ databases">
        <authorList>
            <person name="Pankratov T."/>
        </authorList>
    </citation>
    <scope>NUCLEOTIDE SEQUENCE</scope>
    <source>
        <strain evidence="8">BP6-180914</strain>
    </source>
</reference>
<keyword evidence="5 8" id="KW-0378">Hydrolase</keyword>
<dbReference type="PANTHER" id="PTHR32494">
    <property type="entry name" value="ALLANTOATE DEIMINASE-RELATED"/>
    <property type="match status" value="1"/>
</dbReference>
<dbReference type="SUPFAM" id="SSF55031">
    <property type="entry name" value="Bacterial exopeptidase dimerisation domain"/>
    <property type="match status" value="1"/>
</dbReference>
<dbReference type="PANTHER" id="PTHR32494:SF19">
    <property type="entry name" value="ALLANTOATE DEIMINASE-RELATED"/>
    <property type="match status" value="1"/>
</dbReference>
<dbReference type="PIRSF" id="PIRSF001235">
    <property type="entry name" value="Amidase_carbamoylase"/>
    <property type="match status" value="1"/>
</dbReference>
<feature type="binding site" evidence="7">
    <location>
        <position position="370"/>
    </location>
    <ligand>
        <name>Zn(2+)</name>
        <dbReference type="ChEBI" id="CHEBI:29105"/>
        <label>2</label>
    </ligand>
</feature>
<evidence type="ECO:0000256" key="7">
    <source>
        <dbReference type="PIRSR" id="PIRSR001235-1"/>
    </source>
</evidence>
<evidence type="ECO:0000256" key="4">
    <source>
        <dbReference type="ARBA" id="ARBA00022723"/>
    </source>
</evidence>
<feature type="binding site" evidence="7">
    <location>
        <position position="115"/>
    </location>
    <ligand>
        <name>Zn(2+)</name>
        <dbReference type="ChEBI" id="CHEBI:29105"/>
        <label>2</label>
    </ligand>
</feature>
<dbReference type="NCBIfam" id="TIGR01879">
    <property type="entry name" value="hydantase"/>
    <property type="match status" value="1"/>
</dbReference>
<dbReference type="RefSeq" id="WP_282587601.1">
    <property type="nucleotide sequence ID" value="NZ_JAMOIM010000022.1"/>
</dbReference>
<comment type="caution">
    <text evidence="8">The sequence shown here is derived from an EMBL/GenBank/DDBJ whole genome shotgun (WGS) entry which is preliminary data.</text>
</comment>
<accession>A0AA41Z1L0</accession>
<dbReference type="Gene3D" id="3.30.70.360">
    <property type="match status" value="1"/>
</dbReference>
<dbReference type="GO" id="GO:0016813">
    <property type="term" value="F:hydrolase activity, acting on carbon-nitrogen (but not peptide) bonds, in linear amidines"/>
    <property type="evidence" value="ECO:0007669"/>
    <property type="project" value="InterPro"/>
</dbReference>
<keyword evidence="4 7" id="KW-0479">Metal-binding</keyword>
<evidence type="ECO:0000256" key="5">
    <source>
        <dbReference type="ARBA" id="ARBA00022801"/>
    </source>
</evidence>
<dbReference type="AlphaFoldDB" id="A0AA41Z1L0"/>
<dbReference type="EMBL" id="JAMOIM010000022">
    <property type="protein sequence ID" value="MCW6511173.1"/>
    <property type="molecule type" value="Genomic_DNA"/>
</dbReference>
<name>A0AA41Z1L0_9HYPH</name>
<gene>
    <name evidence="8" type="ORF">M8523_24530</name>
</gene>